<dbReference type="RefSeq" id="XP_014565026.1">
    <property type="nucleotide sequence ID" value="XM_014709540.1"/>
</dbReference>
<dbReference type="InterPro" id="IPR002933">
    <property type="entry name" value="Peptidase_M20"/>
</dbReference>
<dbReference type="EMBL" id="BABT02000047">
    <property type="protein sequence ID" value="GAA94849.1"/>
    <property type="molecule type" value="Genomic_DNA"/>
</dbReference>
<dbReference type="Gene3D" id="3.40.630.10">
    <property type="entry name" value="Zn peptidases"/>
    <property type="match status" value="1"/>
</dbReference>
<dbReference type="GO" id="GO:0006508">
    <property type="term" value="P:proteolysis"/>
    <property type="evidence" value="ECO:0007669"/>
    <property type="project" value="UniProtKB-KW"/>
</dbReference>
<comment type="caution">
    <text evidence="6">The sequence shown here is derived from an EMBL/GenBank/DDBJ whole genome shotgun (WGS) entry which is preliminary data.</text>
</comment>
<evidence type="ECO:0000313" key="6">
    <source>
        <dbReference type="EMBL" id="GAA94849.1"/>
    </source>
</evidence>
<dbReference type="OrthoDB" id="7832001at2759"/>
<dbReference type="Pfam" id="PF07687">
    <property type="entry name" value="M20_dimer"/>
    <property type="match status" value="1"/>
</dbReference>
<keyword evidence="3" id="KW-0479">Metal-binding</keyword>
<evidence type="ECO:0000256" key="4">
    <source>
        <dbReference type="ARBA" id="ARBA00022801"/>
    </source>
</evidence>
<keyword evidence="2" id="KW-0645">Protease</keyword>
<dbReference type="GO" id="GO:0008233">
    <property type="term" value="F:peptidase activity"/>
    <property type="evidence" value="ECO:0007669"/>
    <property type="project" value="UniProtKB-KW"/>
</dbReference>
<dbReference type="InterPro" id="IPR001261">
    <property type="entry name" value="ArgE/DapE_CS"/>
</dbReference>
<dbReference type="Proteomes" id="UP000009131">
    <property type="component" value="Unassembled WGS sequence"/>
</dbReference>
<dbReference type="CDD" id="cd05676">
    <property type="entry name" value="M20_dipept_like_CNDP"/>
    <property type="match status" value="1"/>
</dbReference>
<dbReference type="Pfam" id="PF01546">
    <property type="entry name" value="Peptidase_M20"/>
    <property type="match status" value="1"/>
</dbReference>
<organism evidence="6 7">
    <name type="scientific">Mixia osmundae (strain CBS 9802 / IAM 14324 / JCM 22182 / KY 12970)</name>
    <dbReference type="NCBI Taxonomy" id="764103"/>
    <lineage>
        <taxon>Eukaryota</taxon>
        <taxon>Fungi</taxon>
        <taxon>Dikarya</taxon>
        <taxon>Basidiomycota</taxon>
        <taxon>Pucciniomycotina</taxon>
        <taxon>Mixiomycetes</taxon>
        <taxon>Mixiales</taxon>
        <taxon>Mixiaceae</taxon>
        <taxon>Mixia</taxon>
    </lineage>
</organism>
<dbReference type="STRING" id="764103.G7DW43"/>
<evidence type="ECO:0000256" key="1">
    <source>
        <dbReference type="ARBA" id="ARBA00006247"/>
    </source>
</evidence>
<reference evidence="6 7" key="2">
    <citation type="journal article" date="2012" name="Open Biol.">
        <title>Characteristics of nucleosomes and linker DNA regions on the genome of the basidiomycete Mixia osmundae revealed by mono- and dinucleosome mapping.</title>
        <authorList>
            <person name="Nishida H."/>
            <person name="Kondo S."/>
            <person name="Matsumoto T."/>
            <person name="Suzuki Y."/>
            <person name="Yoshikawa H."/>
            <person name="Taylor T.D."/>
            <person name="Sugiyama J."/>
        </authorList>
    </citation>
    <scope>NUCLEOTIDE SEQUENCE [LARGE SCALE GENOMIC DNA]</scope>
    <source>
        <strain evidence="7">CBS 9802 / IAM 14324 / JCM 22182 / KY 12970</strain>
    </source>
</reference>
<dbReference type="AlphaFoldDB" id="G7DW43"/>
<gene>
    <name evidence="6" type="primary">Mo01503</name>
    <name evidence="6" type="ORF">E5Q_01503</name>
</gene>
<feature type="domain" description="Peptidase M20 dimerisation" evidence="5">
    <location>
        <begin position="209"/>
        <end position="367"/>
    </location>
</feature>
<name>G7DW43_MIXOS</name>
<dbReference type="PANTHER" id="PTHR43270:SF4">
    <property type="entry name" value="CARNOSINE DIPEPTIDASE 2, ISOFORM A"/>
    <property type="match status" value="1"/>
</dbReference>
<evidence type="ECO:0000313" key="7">
    <source>
        <dbReference type="Proteomes" id="UP000009131"/>
    </source>
</evidence>
<dbReference type="HOGENOM" id="CLU_029469_3_0_1"/>
<dbReference type="MEROPS" id="M20.017"/>
<dbReference type="PANTHER" id="PTHR43270">
    <property type="entry name" value="BETA-ALA-HIS DIPEPTIDASE"/>
    <property type="match status" value="1"/>
</dbReference>
<dbReference type="OMA" id="CNVKFMI"/>
<dbReference type="GO" id="GO:0046872">
    <property type="term" value="F:metal ion binding"/>
    <property type="evidence" value="ECO:0007669"/>
    <property type="project" value="UniProtKB-KW"/>
</dbReference>
<dbReference type="InParanoid" id="G7DW43"/>
<accession>G7DW43</accession>
<dbReference type="eggNOG" id="KOG2276">
    <property type="taxonomic scope" value="Eukaryota"/>
</dbReference>
<dbReference type="Gene3D" id="3.30.70.360">
    <property type="match status" value="1"/>
</dbReference>
<evidence type="ECO:0000256" key="3">
    <source>
        <dbReference type="ARBA" id="ARBA00022723"/>
    </source>
</evidence>
<evidence type="ECO:0000259" key="5">
    <source>
        <dbReference type="Pfam" id="PF07687"/>
    </source>
</evidence>
<keyword evidence="7" id="KW-1185">Reference proteome</keyword>
<dbReference type="InterPro" id="IPR011650">
    <property type="entry name" value="Peptidase_M20_dimer"/>
</dbReference>
<dbReference type="FunCoup" id="G7DW43">
    <property type="interactions" value="166"/>
</dbReference>
<dbReference type="SUPFAM" id="SSF53187">
    <property type="entry name" value="Zn-dependent exopeptidases"/>
    <property type="match status" value="1"/>
</dbReference>
<reference evidence="6 7" key="1">
    <citation type="journal article" date="2011" name="J. Gen. Appl. Microbiol.">
        <title>Draft genome sequencing of the enigmatic basidiomycete Mixia osmundae.</title>
        <authorList>
            <person name="Nishida H."/>
            <person name="Nagatsuka Y."/>
            <person name="Sugiyama J."/>
        </authorList>
    </citation>
    <scope>NUCLEOTIDE SEQUENCE [LARGE SCALE GENOMIC DNA]</scope>
    <source>
        <strain evidence="7">CBS 9802 / IAM 14324 / JCM 22182 / KY 12970</strain>
    </source>
</reference>
<comment type="similarity">
    <text evidence="1">Belongs to the peptidase M20A family.</text>
</comment>
<sequence>MDAPWLKWITDHETELVGKLAEAVAIPSISGDAKFRPEVHRMMKWVADELESLSASVEMRPLGEHTMNGAKLELPPIVLATVGTDPRKKTILLYAHADVQPASSKDSGWSGEDPFELRHDKATGRLYGRGSTDDKGPLVGWLNVLKAHAETKTELPVNLKFCIEGMEESGSEGLDELVEKEAKKYFAGTDAVCISDNYWLNTTKPALTYGLRGIAYFFLHINGPGSDLHSGLFGAMASEPMVDVVALMSKLVDSSGKILVPGLLDQVAKLTPEERKRYEDLDFSANDIYDAIGSKTTLSDDKVTLLMARMRNPSLSLHGIEGAFAEPGSKTVIPCKVTGKFSIRLVPDMQPEKVVSLVRDHLETEFAKLNSKNTMSVECGHAAKAWVADPTDANFTAAAKAIKTVWGVDPQLTREGGSIPVTLTFADNVAPTMLLPMGRSDDGAHSAPEKLDISNYIKGTQVLGLYLHEAAKLL</sequence>
<dbReference type="PROSITE" id="PS00759">
    <property type="entry name" value="ARGE_DAPE_CPG2_2"/>
    <property type="match status" value="1"/>
</dbReference>
<dbReference type="InterPro" id="IPR051458">
    <property type="entry name" value="Cyt/Met_Dipeptidase"/>
</dbReference>
<proteinExistence type="inferred from homology"/>
<protein>
    <recommendedName>
        <fullName evidence="5">Peptidase M20 dimerisation domain-containing protein</fullName>
    </recommendedName>
</protein>
<evidence type="ECO:0000256" key="2">
    <source>
        <dbReference type="ARBA" id="ARBA00022670"/>
    </source>
</evidence>
<keyword evidence="4" id="KW-0378">Hydrolase</keyword>